<keyword evidence="2 4" id="KW-0863">Zinc-finger</keyword>
<dbReference type="PROSITE" id="PS50089">
    <property type="entry name" value="ZF_RING_2"/>
    <property type="match status" value="1"/>
</dbReference>
<protein>
    <recommendedName>
        <fullName evidence="5">RING-type domain-containing protein</fullName>
    </recommendedName>
</protein>
<accession>A0A507C7N5</accession>
<evidence type="ECO:0000313" key="7">
    <source>
        <dbReference type="Proteomes" id="UP000319731"/>
    </source>
</evidence>
<dbReference type="AlphaFoldDB" id="A0A507C7N5"/>
<dbReference type="GeneID" id="42003344"/>
<keyword evidence="3" id="KW-0862">Zinc</keyword>
<proteinExistence type="predicted"/>
<dbReference type="Gene3D" id="3.30.40.10">
    <property type="entry name" value="Zinc/RING finger domain, C3HC4 (zinc finger)"/>
    <property type="match status" value="1"/>
</dbReference>
<sequence>MQVLLPVTRTWIFGPFLEDVSTLPLRVSALTWAGVDSINISHWLGKGISSATTEASDIAQTRDRRQRSQNVRIIPSGCGIFYASIPTSKSRSVPLSAYMSVSFLLHFGFLHVLSTLLDEIAHLSLAFLLLPPSIISLRGRPAPANVSSDDCSICLGTGCDADGIESAEVLVNFCKSQNHVAHIGCMVAWYRSSRSRRKCPICRGPLIVEVVTAERVRSERGVLGSLGFFFQRIEWSSVLYRSLISTACAAGVYTTLVLKAALEEFSTTRSKAMKVTAAAATGNLK</sequence>
<dbReference type="SMART" id="SM00744">
    <property type="entry name" value="RINGv"/>
    <property type="match status" value="1"/>
</dbReference>
<evidence type="ECO:0000256" key="1">
    <source>
        <dbReference type="ARBA" id="ARBA00022723"/>
    </source>
</evidence>
<dbReference type="EMBL" id="QEAO01000008">
    <property type="protein sequence ID" value="TPX35511.1"/>
    <property type="molecule type" value="Genomic_DNA"/>
</dbReference>
<comment type="caution">
    <text evidence="6">The sequence shown here is derived from an EMBL/GenBank/DDBJ whole genome shotgun (WGS) entry which is preliminary data.</text>
</comment>
<dbReference type="GO" id="GO:0008270">
    <property type="term" value="F:zinc ion binding"/>
    <property type="evidence" value="ECO:0007669"/>
    <property type="project" value="UniProtKB-KW"/>
</dbReference>
<evidence type="ECO:0000256" key="4">
    <source>
        <dbReference type="PROSITE-ProRule" id="PRU00175"/>
    </source>
</evidence>
<dbReference type="SUPFAM" id="SSF57850">
    <property type="entry name" value="RING/U-box"/>
    <property type="match status" value="1"/>
</dbReference>
<dbReference type="InterPro" id="IPR001841">
    <property type="entry name" value="Znf_RING"/>
</dbReference>
<evidence type="ECO:0000256" key="2">
    <source>
        <dbReference type="ARBA" id="ARBA00022771"/>
    </source>
</evidence>
<organism evidence="6 7">
    <name type="scientific">Synchytrium microbalum</name>
    <dbReference type="NCBI Taxonomy" id="1806994"/>
    <lineage>
        <taxon>Eukaryota</taxon>
        <taxon>Fungi</taxon>
        <taxon>Fungi incertae sedis</taxon>
        <taxon>Chytridiomycota</taxon>
        <taxon>Chytridiomycota incertae sedis</taxon>
        <taxon>Chytridiomycetes</taxon>
        <taxon>Synchytriales</taxon>
        <taxon>Synchytriaceae</taxon>
        <taxon>Synchytrium</taxon>
    </lineage>
</organism>
<dbReference type="Proteomes" id="UP000319731">
    <property type="component" value="Unassembled WGS sequence"/>
</dbReference>
<dbReference type="OrthoDB" id="2138398at2759"/>
<dbReference type="InterPro" id="IPR013083">
    <property type="entry name" value="Znf_RING/FYVE/PHD"/>
</dbReference>
<evidence type="ECO:0000256" key="3">
    <source>
        <dbReference type="ARBA" id="ARBA00022833"/>
    </source>
</evidence>
<name>A0A507C7N5_9FUNG</name>
<gene>
    <name evidence="6" type="ORF">SmJEL517_g02119</name>
</gene>
<keyword evidence="1" id="KW-0479">Metal-binding</keyword>
<dbReference type="InterPro" id="IPR011016">
    <property type="entry name" value="Znf_RING-CH"/>
</dbReference>
<feature type="domain" description="RING-type" evidence="5">
    <location>
        <begin position="151"/>
        <end position="203"/>
    </location>
</feature>
<reference evidence="6 7" key="1">
    <citation type="journal article" date="2019" name="Sci. Rep.">
        <title>Comparative genomics of chytrid fungi reveal insights into the obligate biotrophic and pathogenic lifestyle of Synchytrium endobioticum.</title>
        <authorList>
            <person name="van de Vossenberg B.T.L.H."/>
            <person name="Warris S."/>
            <person name="Nguyen H.D.T."/>
            <person name="van Gent-Pelzer M.P.E."/>
            <person name="Joly D.L."/>
            <person name="van de Geest H.C."/>
            <person name="Bonants P.J.M."/>
            <person name="Smith D.S."/>
            <person name="Levesque C.A."/>
            <person name="van der Lee T.A.J."/>
        </authorList>
    </citation>
    <scope>NUCLEOTIDE SEQUENCE [LARGE SCALE GENOMIC DNA]</scope>
    <source>
        <strain evidence="6 7">JEL517</strain>
    </source>
</reference>
<evidence type="ECO:0000259" key="5">
    <source>
        <dbReference type="PROSITE" id="PS50089"/>
    </source>
</evidence>
<dbReference type="RefSeq" id="XP_031025984.1">
    <property type="nucleotide sequence ID" value="XM_031168047.1"/>
</dbReference>
<evidence type="ECO:0000313" key="6">
    <source>
        <dbReference type="EMBL" id="TPX35511.1"/>
    </source>
</evidence>
<keyword evidence="7" id="KW-1185">Reference proteome</keyword>